<organism evidence="2 3">
    <name type="scientific">Hoeflea halophila</name>
    <dbReference type="NCBI Taxonomy" id="714899"/>
    <lineage>
        <taxon>Bacteria</taxon>
        <taxon>Pseudomonadati</taxon>
        <taxon>Pseudomonadota</taxon>
        <taxon>Alphaproteobacteria</taxon>
        <taxon>Hyphomicrobiales</taxon>
        <taxon>Rhizobiaceae</taxon>
        <taxon>Hoeflea</taxon>
    </lineage>
</organism>
<sequence length="296" mass="31941">MHLGEQFTHRDIRVFSKLSARPFITWLVATVTLFALATVFLGQTLWLLVPVIAGQGCVSGGLCGAMAPVLEMWMQPALLLAATCVGTLAFYRRGLAVGSRFWALMPLALMLPNLPALFALAHLWGLDLGSALLFFPRWSLLELLPVLVLGVLFCFEVEYMPGYGGSIAGTRLYGSIPAGPLYVASCLWVCSDLLLSPAPNFGVSIATIETVRDVLQFPLSLVDGKVFAGLPPYGERPDMVVPLATLTNLVLFAVLLFALAFDGSGRLRRAGALIFVDKIAENDDKPLFQAGGLNNR</sequence>
<dbReference type="EMBL" id="OCPC01000002">
    <property type="protein sequence ID" value="SOE16825.1"/>
    <property type="molecule type" value="Genomic_DNA"/>
</dbReference>
<name>A0A286I9N4_9HYPH</name>
<dbReference type="Proteomes" id="UP000219465">
    <property type="component" value="Unassembled WGS sequence"/>
</dbReference>
<keyword evidence="1" id="KW-1133">Transmembrane helix</keyword>
<evidence type="ECO:0000256" key="1">
    <source>
        <dbReference type="SAM" id="Phobius"/>
    </source>
</evidence>
<feature type="transmembrane region" description="Helical" evidence="1">
    <location>
        <begin position="23"/>
        <end position="41"/>
    </location>
</feature>
<evidence type="ECO:0000313" key="2">
    <source>
        <dbReference type="EMBL" id="SOE16825.1"/>
    </source>
</evidence>
<proteinExistence type="predicted"/>
<keyword evidence="1" id="KW-0472">Membrane</keyword>
<feature type="transmembrane region" description="Helical" evidence="1">
    <location>
        <begin position="103"/>
        <end position="126"/>
    </location>
</feature>
<feature type="transmembrane region" description="Helical" evidence="1">
    <location>
        <begin position="172"/>
        <end position="195"/>
    </location>
</feature>
<feature type="transmembrane region" description="Helical" evidence="1">
    <location>
        <begin position="239"/>
        <end position="261"/>
    </location>
</feature>
<keyword evidence="3" id="KW-1185">Reference proteome</keyword>
<reference evidence="3" key="1">
    <citation type="submission" date="2017-08" db="EMBL/GenBank/DDBJ databases">
        <authorList>
            <person name="Varghese N."/>
            <person name="Submissions S."/>
        </authorList>
    </citation>
    <scope>NUCLEOTIDE SEQUENCE [LARGE SCALE GENOMIC DNA]</scope>
    <source>
        <strain evidence="3">KCTC 23107</strain>
    </source>
</reference>
<accession>A0A286I9N4</accession>
<feature type="transmembrane region" description="Helical" evidence="1">
    <location>
        <begin position="138"/>
        <end position="160"/>
    </location>
</feature>
<keyword evidence="1" id="KW-0812">Transmembrane</keyword>
<gene>
    <name evidence="2" type="ORF">SAMN05877838_1707</name>
</gene>
<dbReference type="AlphaFoldDB" id="A0A286I9N4"/>
<feature type="transmembrane region" description="Helical" evidence="1">
    <location>
        <begin position="73"/>
        <end position="91"/>
    </location>
</feature>
<protein>
    <submittedName>
        <fullName evidence="2">Uncharacterized protein</fullName>
    </submittedName>
</protein>
<evidence type="ECO:0000313" key="3">
    <source>
        <dbReference type="Proteomes" id="UP000219465"/>
    </source>
</evidence>